<evidence type="ECO:0000313" key="6">
    <source>
        <dbReference type="EMBL" id="QES56667.1"/>
    </source>
</evidence>
<sequence>MMQERAARTRERLVRAAAEAFDEHGLGASTMQAVSRSAGVSKGALYFHFPSKEHLADAVRGACGDRFTASASRLTAAGASPIQVLMRLPGLTVEWLGEDVIVRVGLRLGREQDRRGDRGCDGPSLHRDLHDLLSRLLTSAAERREIRAGLPLRTCASLLVGFLFSLECRAAESAPREELLESITELWSILTLGMAPAAEKE</sequence>
<dbReference type="SUPFAM" id="SSF48498">
    <property type="entry name" value="Tetracyclin repressor-like, C-terminal domain"/>
    <property type="match status" value="1"/>
</dbReference>
<dbReference type="PRINTS" id="PR00455">
    <property type="entry name" value="HTHTETR"/>
</dbReference>
<dbReference type="Pfam" id="PF00440">
    <property type="entry name" value="TetR_N"/>
    <property type="match status" value="1"/>
</dbReference>
<dbReference type="EMBL" id="CP029189">
    <property type="protein sequence ID" value="QES56667.1"/>
    <property type="molecule type" value="Genomic_DNA"/>
</dbReference>
<name>A0A5P2DQV3_STRVZ</name>
<dbReference type="InterPro" id="IPR050109">
    <property type="entry name" value="HTH-type_TetR-like_transc_reg"/>
</dbReference>
<gene>
    <name evidence="6" type="ORF">DEJ51_22850</name>
</gene>
<evidence type="ECO:0000256" key="4">
    <source>
        <dbReference type="PROSITE-ProRule" id="PRU00335"/>
    </source>
</evidence>
<evidence type="ECO:0000256" key="1">
    <source>
        <dbReference type="ARBA" id="ARBA00023015"/>
    </source>
</evidence>
<keyword evidence="1" id="KW-0805">Transcription regulation</keyword>
<proteinExistence type="predicted"/>
<evidence type="ECO:0000256" key="2">
    <source>
        <dbReference type="ARBA" id="ARBA00023125"/>
    </source>
</evidence>
<organism evidence="6 7">
    <name type="scientific">Streptomyces venezuelae</name>
    <dbReference type="NCBI Taxonomy" id="54571"/>
    <lineage>
        <taxon>Bacteria</taxon>
        <taxon>Bacillati</taxon>
        <taxon>Actinomycetota</taxon>
        <taxon>Actinomycetes</taxon>
        <taxon>Kitasatosporales</taxon>
        <taxon>Streptomycetaceae</taxon>
        <taxon>Streptomyces</taxon>
    </lineage>
</organism>
<protein>
    <recommendedName>
        <fullName evidence="5">HTH tetR-type domain-containing protein</fullName>
    </recommendedName>
</protein>
<feature type="domain" description="HTH tetR-type" evidence="5">
    <location>
        <begin position="7"/>
        <end position="67"/>
    </location>
</feature>
<keyword evidence="2 4" id="KW-0238">DNA-binding</keyword>
<dbReference type="PANTHER" id="PTHR30055">
    <property type="entry name" value="HTH-TYPE TRANSCRIPTIONAL REGULATOR RUTR"/>
    <property type="match status" value="1"/>
</dbReference>
<dbReference type="SUPFAM" id="SSF46689">
    <property type="entry name" value="Homeodomain-like"/>
    <property type="match status" value="1"/>
</dbReference>
<dbReference type="NCBIfam" id="NF041196">
    <property type="entry name" value="ScbR_bind_reg"/>
    <property type="match status" value="1"/>
</dbReference>
<evidence type="ECO:0000256" key="3">
    <source>
        <dbReference type="ARBA" id="ARBA00023163"/>
    </source>
</evidence>
<dbReference type="InterPro" id="IPR023772">
    <property type="entry name" value="DNA-bd_HTH_TetR-type_CS"/>
</dbReference>
<dbReference type="PANTHER" id="PTHR30055:SF234">
    <property type="entry name" value="HTH-TYPE TRANSCRIPTIONAL REGULATOR BETI"/>
    <property type="match status" value="1"/>
</dbReference>
<accession>A0A5P2DQV3</accession>
<dbReference type="InterPro" id="IPR036271">
    <property type="entry name" value="Tet_transcr_reg_TetR-rel_C_sf"/>
</dbReference>
<dbReference type="InterPro" id="IPR009057">
    <property type="entry name" value="Homeodomain-like_sf"/>
</dbReference>
<reference evidence="6 7" key="1">
    <citation type="submission" date="2018-05" db="EMBL/GenBank/DDBJ databases">
        <title>Streptomyces venezuelae.</title>
        <authorList>
            <person name="Kim W."/>
            <person name="Lee N."/>
            <person name="Cho B.-K."/>
        </authorList>
    </citation>
    <scope>NUCLEOTIDE SEQUENCE [LARGE SCALE GENOMIC DNA]</scope>
    <source>
        <strain evidence="6 7">ATCC 21018</strain>
    </source>
</reference>
<dbReference type="Gene3D" id="1.10.357.10">
    <property type="entry name" value="Tetracycline Repressor, domain 2"/>
    <property type="match status" value="1"/>
</dbReference>
<dbReference type="GO" id="GO:0003700">
    <property type="term" value="F:DNA-binding transcription factor activity"/>
    <property type="evidence" value="ECO:0007669"/>
    <property type="project" value="TreeGrafter"/>
</dbReference>
<dbReference type="PROSITE" id="PS50977">
    <property type="entry name" value="HTH_TETR_2"/>
    <property type="match status" value="1"/>
</dbReference>
<dbReference type="OrthoDB" id="3237195at2"/>
<feature type="DNA-binding region" description="H-T-H motif" evidence="4">
    <location>
        <begin position="30"/>
        <end position="49"/>
    </location>
</feature>
<dbReference type="Proteomes" id="UP000324101">
    <property type="component" value="Chromosome"/>
</dbReference>
<dbReference type="GO" id="GO:0000976">
    <property type="term" value="F:transcription cis-regulatory region binding"/>
    <property type="evidence" value="ECO:0007669"/>
    <property type="project" value="TreeGrafter"/>
</dbReference>
<dbReference type="AlphaFoldDB" id="A0A5P2DQV3"/>
<evidence type="ECO:0000313" key="7">
    <source>
        <dbReference type="Proteomes" id="UP000324101"/>
    </source>
</evidence>
<dbReference type="InterPro" id="IPR047923">
    <property type="entry name" value="ArpA-like"/>
</dbReference>
<dbReference type="PROSITE" id="PS01081">
    <property type="entry name" value="HTH_TETR_1"/>
    <property type="match status" value="1"/>
</dbReference>
<dbReference type="InterPro" id="IPR001647">
    <property type="entry name" value="HTH_TetR"/>
</dbReference>
<keyword evidence="3" id="KW-0804">Transcription</keyword>
<evidence type="ECO:0000259" key="5">
    <source>
        <dbReference type="PROSITE" id="PS50977"/>
    </source>
</evidence>